<protein>
    <submittedName>
        <fullName evidence="1">Uncharacterized protein</fullName>
    </submittedName>
</protein>
<accession>A0ABT2HVZ1</accession>
<sequence length="247" mass="26133">MTSAFGPAADQPSNVYPGDSADLAALFNGPQSDDGFVGFGVAEFAWLLAAWSDYGDTIVHRAGLNLDEASGALLFSALAALAARDMLDIDPDLGDLELNEEEIPEPAGPALAVAHAAMDARCIVRVAAIEGDQAAEDHCFLLASGYTIWVIALPTGARMVTAFEDGARPVAAVIVPAVKRMLDGAEDTRTIALDISDPSVDVITRSFLRGRNGVLRILRDGEQQASELADAELHDYIVSTIKQARRV</sequence>
<proteinExistence type="predicted"/>
<dbReference type="Proteomes" id="UP001525379">
    <property type="component" value="Unassembled WGS sequence"/>
</dbReference>
<organism evidence="1 2">
    <name type="scientific">Pseudoclavibacter albus</name>
    <dbReference type="NCBI Taxonomy" id="272241"/>
    <lineage>
        <taxon>Bacteria</taxon>
        <taxon>Bacillati</taxon>
        <taxon>Actinomycetota</taxon>
        <taxon>Actinomycetes</taxon>
        <taxon>Micrococcales</taxon>
        <taxon>Microbacteriaceae</taxon>
        <taxon>Pseudoclavibacter</taxon>
    </lineage>
</organism>
<dbReference type="RefSeq" id="WP_066080467.1">
    <property type="nucleotide sequence ID" value="NZ_JAFDPW010000001.1"/>
</dbReference>
<evidence type="ECO:0000313" key="1">
    <source>
        <dbReference type="EMBL" id="MCT2042316.1"/>
    </source>
</evidence>
<evidence type="ECO:0000313" key="2">
    <source>
        <dbReference type="Proteomes" id="UP001525379"/>
    </source>
</evidence>
<reference evidence="1 2" key="1">
    <citation type="submission" date="2022-04" db="EMBL/GenBank/DDBJ databases">
        <title>Human microbiome associated bacterial genomes.</title>
        <authorList>
            <person name="Sandstrom S."/>
            <person name="Salamzade R."/>
            <person name="Kalan L.R."/>
        </authorList>
    </citation>
    <scope>NUCLEOTIDE SEQUENCE [LARGE SCALE GENOMIC DNA]</scope>
    <source>
        <strain evidence="2">p3-SID1799</strain>
    </source>
</reference>
<comment type="caution">
    <text evidence="1">The sequence shown here is derived from an EMBL/GenBank/DDBJ whole genome shotgun (WGS) entry which is preliminary data.</text>
</comment>
<dbReference type="EMBL" id="JALXSQ010000007">
    <property type="protein sequence ID" value="MCT2042316.1"/>
    <property type="molecule type" value="Genomic_DNA"/>
</dbReference>
<gene>
    <name evidence="1" type="ORF">M3D15_03025</name>
</gene>
<keyword evidence="2" id="KW-1185">Reference proteome</keyword>
<name>A0ABT2HVZ1_9MICO</name>